<comment type="cofactor">
    <cofactor evidence="2">
        <name>Zn(2+)</name>
        <dbReference type="ChEBI" id="CHEBI:29105"/>
    </cofactor>
</comment>
<dbReference type="SUPFAM" id="SSF101821">
    <property type="entry name" value="Aminopeptidase/glucanase lid domain"/>
    <property type="match status" value="1"/>
</dbReference>
<dbReference type="RefSeq" id="XP_013755997.1">
    <property type="nucleotide sequence ID" value="XM_013900543.1"/>
</dbReference>
<evidence type="ECO:0000256" key="11">
    <source>
        <dbReference type="RuleBase" id="RU004386"/>
    </source>
</evidence>
<dbReference type="EC" id="3.4.11.21" evidence="4"/>
<dbReference type="GO" id="GO:0005737">
    <property type="term" value="C:cytoplasm"/>
    <property type="evidence" value="ECO:0007669"/>
    <property type="project" value="UniProtKB-ARBA"/>
</dbReference>
<evidence type="ECO:0000256" key="1">
    <source>
        <dbReference type="ARBA" id="ARBA00001335"/>
    </source>
</evidence>
<comment type="catalytic activity">
    <reaction evidence="1">
        <text>Release of an N-terminal aspartate or glutamate from a peptide, with a preference for aspartate.</text>
        <dbReference type="EC" id="3.4.11.21"/>
    </reaction>
</comment>
<dbReference type="PANTHER" id="PTHR28570:SF3">
    <property type="entry name" value="ASPARTYL AMINOPEPTIDASE"/>
    <property type="match status" value="1"/>
</dbReference>
<dbReference type="Gene3D" id="2.30.250.10">
    <property type="entry name" value="Aminopeptidase i, Domain 2"/>
    <property type="match status" value="1"/>
</dbReference>
<dbReference type="CDD" id="cd05658">
    <property type="entry name" value="M18_DAP"/>
    <property type="match status" value="1"/>
</dbReference>
<reference evidence="12 13" key="1">
    <citation type="submission" date="2010-05" db="EMBL/GenBank/DDBJ databases">
        <title>The Genome Sequence of Thecamonas trahens ATCC 50062.</title>
        <authorList>
            <consortium name="The Broad Institute Genome Sequencing Platform"/>
            <person name="Russ C."/>
            <person name="Cuomo C."/>
            <person name="Shea T."/>
            <person name="Young S.K."/>
            <person name="Zeng Q."/>
            <person name="Koehrsen M."/>
            <person name="Haas B."/>
            <person name="Borodovsky M."/>
            <person name="Guigo R."/>
            <person name="Alvarado L."/>
            <person name="Berlin A."/>
            <person name="Bochicchio J."/>
            <person name="Borenstein D."/>
            <person name="Chapman S."/>
            <person name="Chen Z."/>
            <person name="Freedman E."/>
            <person name="Gellesch M."/>
            <person name="Goldberg J."/>
            <person name="Griggs A."/>
            <person name="Gujja S."/>
            <person name="Heilman E."/>
            <person name="Heiman D."/>
            <person name="Hepburn T."/>
            <person name="Howarth C."/>
            <person name="Jen D."/>
            <person name="Larson L."/>
            <person name="Mehta T."/>
            <person name="Park D."/>
            <person name="Pearson M."/>
            <person name="Roberts A."/>
            <person name="Saif S."/>
            <person name="Shenoy N."/>
            <person name="Sisk P."/>
            <person name="Stolte C."/>
            <person name="Sykes S."/>
            <person name="Thomson T."/>
            <person name="Walk T."/>
            <person name="White J."/>
            <person name="Yandava C."/>
            <person name="Burger G."/>
            <person name="Gray M.W."/>
            <person name="Holland P.W.H."/>
            <person name="King N."/>
            <person name="Lang F.B.F."/>
            <person name="Roger A.J."/>
            <person name="Ruiz-Trillo I."/>
            <person name="Lander E."/>
            <person name="Nusbaum C."/>
        </authorList>
    </citation>
    <scope>NUCLEOTIDE SEQUENCE [LARGE SCALE GENOMIC DNA]</scope>
    <source>
        <strain evidence="12 13">ATCC 50062</strain>
    </source>
</reference>
<sequence length="497" mass="52367">MSSSSPTLATASAAVDFINASPSAFHAVATTRETLLGAGFVELAEGEVWTLETGGKYFVTRNQSAVMAFAVGGGYTPGAGFTMLGAHTDSPCLKVKPISHKASEGLLTVGVEVYGGPILHSWFDRDLGLAGRVVVRKADGSLGSHLVRVHRPLLRVPTLAIHLDRKVNSGFSFNAETELLPVLGSAFQLAFATDDAPAGAAATSDTEFEVSLGHSTVLLDVLLEALAAEDGCAGLARDAIVDFDLVMYDVQDGTLGGAQNEFIFASQLDNLMMSFCGLRGLLGSLDSLADDTNVRLVALFDNEEVGSQSEHGANSNLLQRLVERIIHGLAEAAAAAGSPDVQLSSLYDRTIRKSFFVSADMAHAAHPNYRSKHPDTSRPAMNKGPVIKYNARERYATTGVSAAILKEVAARADVPLQAFACRNDIPCGSTIGPMTSAHLGVRTVDMGNPQLSMHSAREMCGSRDPALAIALFEAYFTHFAAIDATLHESFPAAAASS</sequence>
<dbReference type="InterPro" id="IPR001948">
    <property type="entry name" value="Peptidase_M18"/>
</dbReference>
<dbReference type="Proteomes" id="UP000054408">
    <property type="component" value="Unassembled WGS sequence"/>
</dbReference>
<keyword evidence="5 11" id="KW-0031">Aminopeptidase</keyword>
<keyword evidence="6 11" id="KW-0645">Protease</keyword>
<dbReference type="PANTHER" id="PTHR28570">
    <property type="entry name" value="ASPARTYL AMINOPEPTIDASE"/>
    <property type="match status" value="1"/>
</dbReference>
<evidence type="ECO:0000256" key="2">
    <source>
        <dbReference type="ARBA" id="ARBA00001947"/>
    </source>
</evidence>
<evidence type="ECO:0000256" key="8">
    <source>
        <dbReference type="ARBA" id="ARBA00022801"/>
    </source>
</evidence>
<evidence type="ECO:0000313" key="12">
    <source>
        <dbReference type="EMBL" id="KNC51599.1"/>
    </source>
</evidence>
<dbReference type="NCBIfam" id="NF002759">
    <property type="entry name" value="PRK02813.1"/>
    <property type="match status" value="1"/>
</dbReference>
<dbReference type="OMA" id="GPILKVN"/>
<dbReference type="AlphaFoldDB" id="A0A0L0DGY4"/>
<dbReference type="FunFam" id="2.30.250.10:FF:000001">
    <property type="entry name" value="Aspartyl aminopeptidase 1"/>
    <property type="match status" value="1"/>
</dbReference>
<dbReference type="GO" id="GO:0004177">
    <property type="term" value="F:aminopeptidase activity"/>
    <property type="evidence" value="ECO:0007669"/>
    <property type="project" value="UniProtKB-KW"/>
</dbReference>
<evidence type="ECO:0000256" key="3">
    <source>
        <dbReference type="ARBA" id="ARBA00008290"/>
    </source>
</evidence>
<evidence type="ECO:0000256" key="10">
    <source>
        <dbReference type="ARBA" id="ARBA00023049"/>
    </source>
</evidence>
<dbReference type="PRINTS" id="PR00932">
    <property type="entry name" value="AMINO1PTASE"/>
</dbReference>
<keyword evidence="7 11" id="KW-0479">Metal-binding</keyword>
<keyword evidence="10 11" id="KW-0482">Metalloprotease</keyword>
<evidence type="ECO:0000256" key="5">
    <source>
        <dbReference type="ARBA" id="ARBA00022438"/>
    </source>
</evidence>
<protein>
    <recommendedName>
        <fullName evidence="4">aspartyl aminopeptidase</fullName>
        <ecNumber evidence="4">3.4.11.21</ecNumber>
    </recommendedName>
</protein>
<proteinExistence type="inferred from homology"/>
<keyword evidence="9 11" id="KW-0862">Zinc</keyword>
<keyword evidence="8 11" id="KW-0378">Hydrolase</keyword>
<dbReference type="eggNOG" id="KOG2596">
    <property type="taxonomic scope" value="Eukaryota"/>
</dbReference>
<evidence type="ECO:0000256" key="7">
    <source>
        <dbReference type="ARBA" id="ARBA00022723"/>
    </source>
</evidence>
<dbReference type="STRING" id="461836.A0A0L0DGY4"/>
<keyword evidence="13" id="KW-1185">Reference proteome</keyword>
<accession>A0A0L0DGY4</accession>
<dbReference type="GO" id="GO:0008237">
    <property type="term" value="F:metallopeptidase activity"/>
    <property type="evidence" value="ECO:0007669"/>
    <property type="project" value="UniProtKB-KW"/>
</dbReference>
<dbReference type="InterPro" id="IPR023358">
    <property type="entry name" value="Peptidase_M18_dom2"/>
</dbReference>
<comment type="similarity">
    <text evidence="3 11">Belongs to the peptidase M18 family.</text>
</comment>
<evidence type="ECO:0000256" key="4">
    <source>
        <dbReference type="ARBA" id="ARBA00011965"/>
    </source>
</evidence>
<dbReference type="GO" id="GO:0006508">
    <property type="term" value="P:proteolysis"/>
    <property type="evidence" value="ECO:0007669"/>
    <property type="project" value="UniProtKB-KW"/>
</dbReference>
<dbReference type="SUPFAM" id="SSF53187">
    <property type="entry name" value="Zn-dependent exopeptidases"/>
    <property type="match status" value="1"/>
</dbReference>
<organism evidence="12 13">
    <name type="scientific">Thecamonas trahens ATCC 50062</name>
    <dbReference type="NCBI Taxonomy" id="461836"/>
    <lineage>
        <taxon>Eukaryota</taxon>
        <taxon>Apusozoa</taxon>
        <taxon>Apusomonadida</taxon>
        <taxon>Apusomonadidae</taxon>
        <taxon>Thecamonas</taxon>
    </lineage>
</organism>
<dbReference type="OrthoDB" id="9880441at2759"/>
<name>A0A0L0DGY4_THETB</name>
<dbReference type="GO" id="GO:0008270">
    <property type="term" value="F:zinc ion binding"/>
    <property type="evidence" value="ECO:0007669"/>
    <property type="project" value="InterPro"/>
</dbReference>
<dbReference type="EMBL" id="GL349468">
    <property type="protein sequence ID" value="KNC51599.1"/>
    <property type="molecule type" value="Genomic_DNA"/>
</dbReference>
<evidence type="ECO:0000256" key="9">
    <source>
        <dbReference type="ARBA" id="ARBA00022833"/>
    </source>
</evidence>
<dbReference type="Pfam" id="PF02127">
    <property type="entry name" value="Peptidase_M18"/>
    <property type="match status" value="1"/>
</dbReference>
<evidence type="ECO:0000313" key="13">
    <source>
        <dbReference type="Proteomes" id="UP000054408"/>
    </source>
</evidence>
<dbReference type="Gene3D" id="3.40.630.10">
    <property type="entry name" value="Zn peptidases"/>
    <property type="match status" value="1"/>
</dbReference>
<gene>
    <name evidence="12" type="ORF">AMSG_07507</name>
</gene>
<evidence type="ECO:0000256" key="6">
    <source>
        <dbReference type="ARBA" id="ARBA00022670"/>
    </source>
</evidence>
<dbReference type="GeneID" id="25566411"/>